<reference evidence="1" key="1">
    <citation type="submission" date="2014-05" db="EMBL/GenBank/DDBJ databases">
        <authorList>
            <person name="Chronopoulou M."/>
        </authorList>
    </citation>
    <scope>NUCLEOTIDE SEQUENCE</scope>
    <source>
        <tissue evidence="1">Whole organism</tissue>
    </source>
</reference>
<proteinExistence type="predicted"/>
<evidence type="ECO:0000313" key="1">
    <source>
        <dbReference type="EMBL" id="CDW28162.1"/>
    </source>
</evidence>
<protein>
    <submittedName>
        <fullName evidence="1">Uncharacterized protein</fullName>
    </submittedName>
</protein>
<name>A0A0K2TR54_LEPSM</name>
<dbReference type="EMBL" id="HACA01010801">
    <property type="protein sequence ID" value="CDW28162.1"/>
    <property type="molecule type" value="Transcribed_RNA"/>
</dbReference>
<accession>A0A0K2TR54</accession>
<organism evidence="1">
    <name type="scientific">Lepeophtheirus salmonis</name>
    <name type="common">Salmon louse</name>
    <name type="synonym">Caligus salmonis</name>
    <dbReference type="NCBI Taxonomy" id="72036"/>
    <lineage>
        <taxon>Eukaryota</taxon>
        <taxon>Metazoa</taxon>
        <taxon>Ecdysozoa</taxon>
        <taxon>Arthropoda</taxon>
        <taxon>Crustacea</taxon>
        <taxon>Multicrustacea</taxon>
        <taxon>Hexanauplia</taxon>
        <taxon>Copepoda</taxon>
        <taxon>Siphonostomatoida</taxon>
        <taxon>Caligidae</taxon>
        <taxon>Lepeophtheirus</taxon>
    </lineage>
</organism>
<sequence length="13" mass="1683">MSNLDWRLFIFLK</sequence>